<accession>K9X2N0</accession>
<evidence type="ECO:0000313" key="3">
    <source>
        <dbReference type="Proteomes" id="UP000010475"/>
    </source>
</evidence>
<dbReference type="InterPro" id="IPR011335">
    <property type="entry name" value="Restrct_endonuc-II-like"/>
</dbReference>
<feature type="domain" description="Putative restriction endonuclease" evidence="1">
    <location>
        <begin position="12"/>
        <end position="194"/>
    </location>
</feature>
<dbReference type="SUPFAM" id="SSF52980">
    <property type="entry name" value="Restriction endonuclease-like"/>
    <property type="match status" value="1"/>
</dbReference>
<evidence type="ECO:0000259" key="1">
    <source>
        <dbReference type="Pfam" id="PF05685"/>
    </source>
</evidence>
<dbReference type="STRING" id="56107.Cylst_4241"/>
<organism evidence="2 3">
    <name type="scientific">Cylindrospermum stagnale PCC 7417</name>
    <dbReference type="NCBI Taxonomy" id="56107"/>
    <lineage>
        <taxon>Bacteria</taxon>
        <taxon>Bacillati</taxon>
        <taxon>Cyanobacteriota</taxon>
        <taxon>Cyanophyceae</taxon>
        <taxon>Nostocales</taxon>
        <taxon>Nostocaceae</taxon>
        <taxon>Cylindrospermum</taxon>
    </lineage>
</organism>
<gene>
    <name evidence="2" type="ORF">Cylst_4241</name>
</gene>
<dbReference type="KEGG" id="csg:Cylst_4241"/>
<keyword evidence="3" id="KW-1185">Reference proteome</keyword>
<sequence>MIAAISQPVKFADFLEWYPENGRYELINGCVVEMQPTGKHEEVTDFLGISITVESQRLKLPYSFPRHALVKAPDWETAYLPDLIVVNKNNLSNEPLWEKYSTITKGESIQLIVEVVSTNWRNDYGHKLTDYEALGISEYWIADYLGLGGRRYIGFPKEPTFTVYQLVDGEYQFQQFRGNQRIISLTFPELNITAEQVFKAGE</sequence>
<dbReference type="EMBL" id="CP003642">
    <property type="protein sequence ID" value="AFZ26339.1"/>
    <property type="molecule type" value="Genomic_DNA"/>
</dbReference>
<dbReference type="eggNOG" id="COG4636">
    <property type="taxonomic scope" value="Bacteria"/>
</dbReference>
<dbReference type="RefSeq" id="WP_015209581.1">
    <property type="nucleotide sequence ID" value="NC_019757.1"/>
</dbReference>
<proteinExistence type="predicted"/>
<dbReference type="OrthoDB" id="428427at2"/>
<dbReference type="PANTHER" id="PTHR34107:SF2">
    <property type="entry name" value="SLL0888 PROTEIN"/>
    <property type="match status" value="1"/>
</dbReference>
<dbReference type="Gene3D" id="3.90.1570.10">
    <property type="entry name" value="tt1808, chain A"/>
    <property type="match status" value="1"/>
</dbReference>
<name>K9X2N0_9NOST</name>
<dbReference type="InterPro" id="IPR012296">
    <property type="entry name" value="Nuclease_put_TT1808"/>
</dbReference>
<dbReference type="CDD" id="cd06260">
    <property type="entry name" value="DUF820-like"/>
    <property type="match status" value="1"/>
</dbReference>
<evidence type="ECO:0000313" key="2">
    <source>
        <dbReference type="EMBL" id="AFZ26339.1"/>
    </source>
</evidence>
<dbReference type="Pfam" id="PF05685">
    <property type="entry name" value="Uma2"/>
    <property type="match status" value="1"/>
</dbReference>
<dbReference type="InterPro" id="IPR008538">
    <property type="entry name" value="Uma2"/>
</dbReference>
<reference evidence="2 3" key="1">
    <citation type="submission" date="2012-06" db="EMBL/GenBank/DDBJ databases">
        <title>Finished chromosome of genome of Cylindrospermum stagnale PCC 7417.</title>
        <authorList>
            <consortium name="US DOE Joint Genome Institute"/>
            <person name="Gugger M."/>
            <person name="Coursin T."/>
            <person name="Rippka R."/>
            <person name="Tandeau De Marsac N."/>
            <person name="Huntemann M."/>
            <person name="Wei C.-L."/>
            <person name="Han J."/>
            <person name="Detter J.C."/>
            <person name="Han C."/>
            <person name="Tapia R."/>
            <person name="Chen A."/>
            <person name="Kyrpides N."/>
            <person name="Mavromatis K."/>
            <person name="Markowitz V."/>
            <person name="Szeto E."/>
            <person name="Ivanova N."/>
            <person name="Pagani I."/>
            <person name="Pati A."/>
            <person name="Goodwin L."/>
            <person name="Nordberg H.P."/>
            <person name="Cantor M.N."/>
            <person name="Hua S.X."/>
            <person name="Woyke T."/>
            <person name="Kerfeld C.A."/>
        </authorList>
    </citation>
    <scope>NUCLEOTIDE SEQUENCE [LARGE SCALE GENOMIC DNA]</scope>
    <source>
        <strain evidence="2 3">PCC 7417</strain>
    </source>
</reference>
<dbReference type="AlphaFoldDB" id="K9X2N0"/>
<protein>
    <recommendedName>
        <fullName evidence="1">Putative restriction endonuclease domain-containing protein</fullName>
    </recommendedName>
</protein>
<dbReference type="HOGENOM" id="CLU_076312_5_0_3"/>
<dbReference type="PATRIC" id="fig|56107.3.peg.4650"/>
<dbReference type="Proteomes" id="UP000010475">
    <property type="component" value="Chromosome"/>
</dbReference>
<dbReference type="PANTHER" id="PTHR34107">
    <property type="entry name" value="SLL0198 PROTEIN-RELATED"/>
    <property type="match status" value="1"/>
</dbReference>